<dbReference type="Pfam" id="PF04014">
    <property type="entry name" value="MazE_antitoxin"/>
    <property type="match status" value="1"/>
</dbReference>
<organism evidence="2 3">
    <name type="scientific">Desulfobacca acetoxidans (strain ATCC 700848 / DSM 11109 / ASRB2)</name>
    <dbReference type="NCBI Taxonomy" id="880072"/>
    <lineage>
        <taxon>Bacteria</taxon>
        <taxon>Pseudomonadati</taxon>
        <taxon>Thermodesulfobacteriota</taxon>
        <taxon>Desulfobaccia</taxon>
        <taxon>Desulfobaccales</taxon>
        <taxon>Desulfobaccaceae</taxon>
        <taxon>Desulfobacca</taxon>
    </lineage>
</organism>
<reference evidence="2 3" key="1">
    <citation type="journal article" date="2011" name="Stand. Genomic Sci.">
        <title>Complete genome sequence of the acetate-degrading sulfate reducer Desulfobacca acetoxidans type strain (ASRB2).</title>
        <authorList>
            <person name="Goker M."/>
            <person name="Teshima H."/>
            <person name="Lapidus A."/>
            <person name="Nolan M."/>
            <person name="Lucas S."/>
            <person name="Hammon N."/>
            <person name="Deshpande S."/>
            <person name="Cheng J.F."/>
            <person name="Tapia R."/>
            <person name="Han C."/>
            <person name="Goodwin L."/>
            <person name="Pitluck S."/>
            <person name="Huntemann M."/>
            <person name="Liolios K."/>
            <person name="Ivanova N."/>
            <person name="Pagani I."/>
            <person name="Mavromatis K."/>
            <person name="Ovchinikova G."/>
            <person name="Pati A."/>
            <person name="Chen A."/>
            <person name="Palaniappan K."/>
            <person name="Land M."/>
            <person name="Hauser L."/>
            <person name="Brambilla E.M."/>
            <person name="Rohde M."/>
            <person name="Spring S."/>
            <person name="Detter J.C."/>
            <person name="Woyke T."/>
            <person name="Bristow J."/>
            <person name="Eisen J.A."/>
            <person name="Markowitz V."/>
            <person name="Hugenholtz P."/>
            <person name="Kyrpides N.C."/>
            <person name="Klenk H.P."/>
        </authorList>
    </citation>
    <scope>NUCLEOTIDE SEQUENCE [LARGE SCALE GENOMIC DNA]</scope>
    <source>
        <strain evidence="3">ATCC 700848 / DSM 11109 / ASRB2</strain>
    </source>
</reference>
<sequence length="82" mass="9236">MKTKLIPIGNSKGVRLPKPLLLQAGLTDEVELHVQDGAIVIVRASTPRAGWAKAAQELRHRKEDVLIEPLTPTIFDEKDWEW</sequence>
<feature type="domain" description="SpoVT-AbrB" evidence="1">
    <location>
        <begin position="6"/>
        <end position="49"/>
    </location>
</feature>
<reference evidence="3" key="2">
    <citation type="submission" date="2011-03" db="EMBL/GenBank/DDBJ databases">
        <title>The complete genome of Desulfobacca acetoxidans DSM 11109.</title>
        <authorList>
            <consortium name="US DOE Joint Genome Institute (JGI-PGF)"/>
            <person name="Lucas S."/>
            <person name="Copeland A."/>
            <person name="Lapidus A."/>
            <person name="Bruce D."/>
            <person name="Goodwin L."/>
            <person name="Pitluck S."/>
            <person name="Peters L."/>
            <person name="Kyrpides N."/>
            <person name="Mavromatis K."/>
            <person name="Ivanova N."/>
            <person name="Ovchinnikova G."/>
            <person name="Teshima H."/>
            <person name="Detter J.C."/>
            <person name="Han C."/>
            <person name="Land M."/>
            <person name="Hauser L."/>
            <person name="Markowitz V."/>
            <person name="Cheng J.-F."/>
            <person name="Hugenholtz P."/>
            <person name="Woyke T."/>
            <person name="Wu D."/>
            <person name="Spring S."/>
            <person name="Schueler E."/>
            <person name="Brambilla E."/>
            <person name="Klenk H.-P."/>
            <person name="Eisen J.A."/>
        </authorList>
    </citation>
    <scope>NUCLEOTIDE SEQUENCE [LARGE SCALE GENOMIC DNA]</scope>
    <source>
        <strain evidence="3">ATCC 700848 / DSM 11109 / ASRB2</strain>
    </source>
</reference>
<keyword evidence="3" id="KW-1185">Reference proteome</keyword>
<dbReference type="InterPro" id="IPR037914">
    <property type="entry name" value="SpoVT-AbrB_sf"/>
</dbReference>
<dbReference type="HOGENOM" id="CLU_150554_3_0_7"/>
<dbReference type="Gene3D" id="2.10.260.10">
    <property type="match status" value="1"/>
</dbReference>
<dbReference type="AlphaFoldDB" id="F2NH90"/>
<dbReference type="SUPFAM" id="SSF89447">
    <property type="entry name" value="AbrB/MazE/MraZ-like"/>
    <property type="match status" value="1"/>
</dbReference>
<protein>
    <submittedName>
        <fullName evidence="2">SpoVT/AbrB domain-containing protein</fullName>
    </submittedName>
</protein>
<accession>F2NH90</accession>
<dbReference type="SMART" id="SM00966">
    <property type="entry name" value="SpoVT_AbrB"/>
    <property type="match status" value="1"/>
</dbReference>
<dbReference type="OrthoDB" id="9795766at2"/>
<gene>
    <name evidence="2" type="ordered locus">Desac_1068</name>
</gene>
<evidence type="ECO:0000259" key="1">
    <source>
        <dbReference type="SMART" id="SM00966"/>
    </source>
</evidence>
<dbReference type="EMBL" id="CP002629">
    <property type="protein sequence ID" value="AEB08932.1"/>
    <property type="molecule type" value="Genomic_DNA"/>
</dbReference>
<dbReference type="GO" id="GO:0003677">
    <property type="term" value="F:DNA binding"/>
    <property type="evidence" value="ECO:0007669"/>
    <property type="project" value="InterPro"/>
</dbReference>
<dbReference type="InterPro" id="IPR007159">
    <property type="entry name" value="SpoVT-AbrB_dom"/>
</dbReference>
<evidence type="ECO:0000313" key="2">
    <source>
        <dbReference type="EMBL" id="AEB08932.1"/>
    </source>
</evidence>
<proteinExistence type="predicted"/>
<name>F2NH90_DESAR</name>
<evidence type="ECO:0000313" key="3">
    <source>
        <dbReference type="Proteomes" id="UP000000483"/>
    </source>
</evidence>
<dbReference type="Proteomes" id="UP000000483">
    <property type="component" value="Chromosome"/>
</dbReference>
<dbReference type="KEGG" id="dao:Desac_1068"/>
<dbReference type="RefSeq" id="WP_013706044.1">
    <property type="nucleotide sequence ID" value="NC_015388.1"/>
</dbReference>
<dbReference type="eggNOG" id="COG2336">
    <property type="taxonomic scope" value="Bacteria"/>
</dbReference>